<evidence type="ECO:0000313" key="3">
    <source>
        <dbReference type="Proteomes" id="UP000051036"/>
    </source>
</evidence>
<dbReference type="Proteomes" id="UP000051036">
    <property type="component" value="Unassembled WGS sequence"/>
</dbReference>
<evidence type="ECO:0000313" key="2">
    <source>
        <dbReference type="EMBL" id="KRL89573.1"/>
    </source>
</evidence>
<feature type="domain" description="HTH cro/C1-type" evidence="1">
    <location>
        <begin position="14"/>
        <end position="61"/>
    </location>
</feature>
<sequence length="70" mass="7982">MISGKKIIERIEILHQQRILRGISQTELAEKMGISKMELAKIENKELIPSITVMEKYSEALFLIAVSPKN</sequence>
<dbReference type="EMBL" id="AZFM01000021">
    <property type="protein sequence ID" value="KRL89573.1"/>
    <property type="molecule type" value="Genomic_DNA"/>
</dbReference>
<comment type="caution">
    <text evidence="2">The sequence shown here is derived from an EMBL/GenBank/DDBJ whole genome shotgun (WGS) entry which is preliminary data.</text>
</comment>
<evidence type="ECO:0000259" key="1">
    <source>
        <dbReference type="PROSITE" id="PS50943"/>
    </source>
</evidence>
<dbReference type="CDD" id="cd00093">
    <property type="entry name" value="HTH_XRE"/>
    <property type="match status" value="1"/>
</dbReference>
<dbReference type="InterPro" id="IPR001387">
    <property type="entry name" value="Cro/C1-type_HTH"/>
</dbReference>
<dbReference type="InterPro" id="IPR010982">
    <property type="entry name" value="Lambda_DNA-bd_dom_sf"/>
</dbReference>
<dbReference type="SMART" id="SM00530">
    <property type="entry name" value="HTH_XRE"/>
    <property type="match status" value="1"/>
</dbReference>
<dbReference type="PATRIC" id="fig|1423763.3.peg.755"/>
<dbReference type="Pfam" id="PF01381">
    <property type="entry name" value="HTH_3"/>
    <property type="match status" value="1"/>
</dbReference>
<name>A0A0R1UFU9_9LACO</name>
<dbReference type="GO" id="GO:0003677">
    <property type="term" value="F:DNA binding"/>
    <property type="evidence" value="ECO:0007669"/>
    <property type="project" value="InterPro"/>
</dbReference>
<keyword evidence="3" id="KW-1185">Reference proteome</keyword>
<accession>A0A0R1UFU9</accession>
<dbReference type="PROSITE" id="PS50943">
    <property type="entry name" value="HTH_CROC1"/>
    <property type="match status" value="1"/>
</dbReference>
<dbReference type="Gene3D" id="1.10.260.40">
    <property type="entry name" value="lambda repressor-like DNA-binding domains"/>
    <property type="match status" value="1"/>
</dbReference>
<organism evidence="2 3">
    <name type="scientific">Lactobacillus kalixensis DSM 16043</name>
    <dbReference type="NCBI Taxonomy" id="1423763"/>
    <lineage>
        <taxon>Bacteria</taxon>
        <taxon>Bacillati</taxon>
        <taxon>Bacillota</taxon>
        <taxon>Bacilli</taxon>
        <taxon>Lactobacillales</taxon>
        <taxon>Lactobacillaceae</taxon>
        <taxon>Lactobacillus</taxon>
    </lineage>
</organism>
<dbReference type="RefSeq" id="WP_057799076.1">
    <property type="nucleotide sequence ID" value="NZ_AZFM01000021.1"/>
</dbReference>
<reference evidence="2 3" key="1">
    <citation type="journal article" date="2015" name="Genome Announc.">
        <title>Expanding the biotechnology potential of lactobacilli through comparative genomics of 213 strains and associated genera.</title>
        <authorList>
            <person name="Sun Z."/>
            <person name="Harris H.M."/>
            <person name="McCann A."/>
            <person name="Guo C."/>
            <person name="Argimon S."/>
            <person name="Zhang W."/>
            <person name="Yang X."/>
            <person name="Jeffery I.B."/>
            <person name="Cooney J.C."/>
            <person name="Kagawa T.F."/>
            <person name="Liu W."/>
            <person name="Song Y."/>
            <person name="Salvetti E."/>
            <person name="Wrobel A."/>
            <person name="Rasinkangas P."/>
            <person name="Parkhill J."/>
            <person name="Rea M.C."/>
            <person name="O'Sullivan O."/>
            <person name="Ritari J."/>
            <person name="Douillard F.P."/>
            <person name="Paul Ross R."/>
            <person name="Yang R."/>
            <person name="Briner A.E."/>
            <person name="Felis G.E."/>
            <person name="de Vos W.M."/>
            <person name="Barrangou R."/>
            <person name="Klaenhammer T.R."/>
            <person name="Caufield P.W."/>
            <person name="Cui Y."/>
            <person name="Zhang H."/>
            <person name="O'Toole P.W."/>
        </authorList>
    </citation>
    <scope>NUCLEOTIDE SEQUENCE [LARGE SCALE GENOMIC DNA]</scope>
    <source>
        <strain evidence="2 3">DSM 16043</strain>
    </source>
</reference>
<dbReference type="AlphaFoldDB" id="A0A0R1UFU9"/>
<dbReference type="OrthoDB" id="2325690at2"/>
<gene>
    <name evidence="2" type="ORF">FC46_GL000748</name>
</gene>
<dbReference type="SUPFAM" id="SSF47413">
    <property type="entry name" value="lambda repressor-like DNA-binding domains"/>
    <property type="match status" value="1"/>
</dbReference>
<protein>
    <recommendedName>
        <fullName evidence="1">HTH cro/C1-type domain-containing protein</fullName>
    </recommendedName>
</protein>
<proteinExistence type="predicted"/>